<dbReference type="Proteomes" id="UP000255509">
    <property type="component" value="Unassembled WGS sequence"/>
</dbReference>
<dbReference type="EMBL" id="UGXS01000004">
    <property type="protein sequence ID" value="SUH16631.1"/>
    <property type="molecule type" value="Genomic_DNA"/>
</dbReference>
<proteinExistence type="predicted"/>
<gene>
    <name evidence="1" type="ORF">NCTC8258_04395</name>
</gene>
<dbReference type="Gene3D" id="3.40.720.10">
    <property type="entry name" value="Alkaline Phosphatase, subunit A"/>
    <property type="match status" value="1"/>
</dbReference>
<sequence>MIDWAPTLLDYFQQPIPADMQGQPLAKVIASDEPVREGALFGVFSGHVNVTDGRYVYMRPRSRA</sequence>
<dbReference type="SUPFAM" id="SSF53649">
    <property type="entry name" value="Alkaline phosphatase-like"/>
    <property type="match status" value="1"/>
</dbReference>
<evidence type="ECO:0000313" key="2">
    <source>
        <dbReference type="Proteomes" id="UP000255509"/>
    </source>
</evidence>
<name>A0A379WD08_SALET</name>
<protein>
    <submittedName>
        <fullName evidence="1">Sulfatase</fullName>
    </submittedName>
</protein>
<dbReference type="InterPro" id="IPR017850">
    <property type="entry name" value="Alkaline_phosphatase_core_sf"/>
</dbReference>
<dbReference type="AlphaFoldDB" id="A0A379WD08"/>
<reference evidence="1 2" key="1">
    <citation type="submission" date="2018-06" db="EMBL/GenBank/DDBJ databases">
        <authorList>
            <consortium name="Pathogen Informatics"/>
            <person name="Doyle S."/>
        </authorList>
    </citation>
    <scope>NUCLEOTIDE SEQUENCE [LARGE SCALE GENOMIC DNA]</scope>
    <source>
        <strain evidence="1 2">NCTC8258</strain>
    </source>
</reference>
<evidence type="ECO:0000313" key="1">
    <source>
        <dbReference type="EMBL" id="SUH16631.1"/>
    </source>
</evidence>
<organism evidence="1 2">
    <name type="scientific">Salmonella enterica I</name>
    <dbReference type="NCBI Taxonomy" id="59201"/>
    <lineage>
        <taxon>Bacteria</taxon>
        <taxon>Pseudomonadati</taxon>
        <taxon>Pseudomonadota</taxon>
        <taxon>Gammaproteobacteria</taxon>
        <taxon>Enterobacterales</taxon>
        <taxon>Enterobacteriaceae</taxon>
        <taxon>Salmonella</taxon>
    </lineage>
</organism>
<accession>A0A379WD08</accession>